<protein>
    <submittedName>
        <fullName evidence="12">Type II secretion system protein GspC</fullName>
    </submittedName>
</protein>
<name>A0A2V1GYL2_9GAMM</name>
<evidence type="ECO:0000256" key="6">
    <source>
        <dbReference type="ARBA" id="ARBA00022692"/>
    </source>
</evidence>
<evidence type="ECO:0000256" key="3">
    <source>
        <dbReference type="ARBA" id="ARBA00022448"/>
    </source>
</evidence>
<comment type="subcellular location">
    <subcellularLocation>
        <location evidence="1">Cell inner membrane</location>
    </subcellularLocation>
</comment>
<evidence type="ECO:0000256" key="2">
    <source>
        <dbReference type="ARBA" id="ARBA00007986"/>
    </source>
</evidence>
<accession>A0A2V1GYL2</accession>
<evidence type="ECO:0000256" key="9">
    <source>
        <dbReference type="ARBA" id="ARBA00023136"/>
    </source>
</evidence>
<sequence length="319" mass="34218">MKLADNARALVAGSNRWPTQKLTLPISLLLGVGLCWQLAQTTWLLLPLPQPEVTGNTHNVSIVSQVKNSNQGPTLASVASSSLFGKADVTAKASQPEPKPIEPVPDDIPKTTLNLKLFGIITYDDQGNGSAVIQGSGKQKHYSNGDQIKGSGSVVLHSVYADKVILSRNGKLEALELSRKLAAKNSPSTSKNRSSASNSNNSNARVIDKRGDSSLTNDLAGIKQKLSEDPLSVINLIRATPVFKSGQLQGFRVSPGSDRQLFRRAGLRRNDLVTNINGVQLDDQQKALGLLADIQQASELSISVERNGRPLQLTFSLTN</sequence>
<evidence type="ECO:0000259" key="11">
    <source>
        <dbReference type="Pfam" id="PF11356"/>
    </source>
</evidence>
<evidence type="ECO:0000256" key="8">
    <source>
        <dbReference type="ARBA" id="ARBA00022989"/>
    </source>
</evidence>
<keyword evidence="6" id="KW-0812">Transmembrane</keyword>
<dbReference type="EMBL" id="QDDL01000006">
    <property type="protein sequence ID" value="PVZ67612.1"/>
    <property type="molecule type" value="Genomic_DNA"/>
</dbReference>
<dbReference type="Pfam" id="PF11356">
    <property type="entry name" value="T2SSC"/>
    <property type="match status" value="1"/>
</dbReference>
<keyword evidence="8" id="KW-1133">Transmembrane helix</keyword>
<evidence type="ECO:0000313" key="12">
    <source>
        <dbReference type="EMBL" id="PVZ67612.1"/>
    </source>
</evidence>
<dbReference type="GO" id="GO:0015628">
    <property type="term" value="P:protein secretion by the type II secretion system"/>
    <property type="evidence" value="ECO:0007669"/>
    <property type="project" value="InterPro"/>
</dbReference>
<keyword evidence="7" id="KW-0653">Protein transport</keyword>
<feature type="compositionally biased region" description="Low complexity" evidence="10">
    <location>
        <begin position="185"/>
        <end position="203"/>
    </location>
</feature>
<dbReference type="Proteomes" id="UP000244906">
    <property type="component" value="Unassembled WGS sequence"/>
</dbReference>
<dbReference type="GO" id="GO:0005886">
    <property type="term" value="C:plasma membrane"/>
    <property type="evidence" value="ECO:0007669"/>
    <property type="project" value="UniProtKB-SubCell"/>
</dbReference>
<keyword evidence="3" id="KW-0813">Transport</keyword>
<evidence type="ECO:0000256" key="10">
    <source>
        <dbReference type="SAM" id="MobiDB-lite"/>
    </source>
</evidence>
<keyword evidence="9" id="KW-0472">Membrane</keyword>
<dbReference type="InterPro" id="IPR036034">
    <property type="entry name" value="PDZ_sf"/>
</dbReference>
<dbReference type="OrthoDB" id="1491375at2"/>
<dbReference type="GO" id="GO:0015627">
    <property type="term" value="C:type II protein secretion system complex"/>
    <property type="evidence" value="ECO:0007669"/>
    <property type="project" value="InterPro"/>
</dbReference>
<dbReference type="Gene3D" id="2.30.30.830">
    <property type="match status" value="1"/>
</dbReference>
<gene>
    <name evidence="12" type="primary">gspC</name>
    <name evidence="12" type="ORF">DC094_14325</name>
</gene>
<dbReference type="InterPro" id="IPR024961">
    <property type="entry name" value="T2SS_GspC_N"/>
</dbReference>
<dbReference type="AlphaFoldDB" id="A0A2V1GYL2"/>
<evidence type="ECO:0000313" key="13">
    <source>
        <dbReference type="Proteomes" id="UP000244906"/>
    </source>
</evidence>
<evidence type="ECO:0000256" key="5">
    <source>
        <dbReference type="ARBA" id="ARBA00022519"/>
    </source>
</evidence>
<evidence type="ECO:0000256" key="1">
    <source>
        <dbReference type="ARBA" id="ARBA00004533"/>
    </source>
</evidence>
<evidence type="ECO:0000256" key="4">
    <source>
        <dbReference type="ARBA" id="ARBA00022475"/>
    </source>
</evidence>
<organism evidence="12 13">
    <name type="scientific">Pelagibaculum spongiae</name>
    <dbReference type="NCBI Taxonomy" id="2080658"/>
    <lineage>
        <taxon>Bacteria</taxon>
        <taxon>Pseudomonadati</taxon>
        <taxon>Pseudomonadota</taxon>
        <taxon>Gammaproteobacteria</taxon>
        <taxon>Oceanospirillales</taxon>
        <taxon>Pelagibaculum</taxon>
    </lineage>
</organism>
<feature type="domain" description="Type II secretion system protein GspC N-terminal" evidence="11">
    <location>
        <begin position="28"/>
        <end position="177"/>
    </location>
</feature>
<dbReference type="RefSeq" id="WP_116687808.1">
    <property type="nucleotide sequence ID" value="NZ_CAWNYD010000006.1"/>
</dbReference>
<dbReference type="SUPFAM" id="SSF50156">
    <property type="entry name" value="PDZ domain-like"/>
    <property type="match status" value="1"/>
</dbReference>
<dbReference type="Gene3D" id="2.30.42.10">
    <property type="match status" value="1"/>
</dbReference>
<dbReference type="InterPro" id="IPR001639">
    <property type="entry name" value="T2SS_protein-GspC"/>
</dbReference>
<keyword evidence="5" id="KW-0997">Cell inner membrane</keyword>
<reference evidence="12 13" key="1">
    <citation type="submission" date="2018-04" db="EMBL/GenBank/DDBJ databases">
        <title>Thalassorhabdus spongiae gen. nov., sp. nov., isolated from a marine sponge in South-West Iceland.</title>
        <authorList>
            <person name="Knobloch S."/>
            <person name="Daussin A."/>
            <person name="Johannsson R."/>
            <person name="Marteinsson V.T."/>
        </authorList>
    </citation>
    <scope>NUCLEOTIDE SEQUENCE [LARGE SCALE GENOMIC DNA]</scope>
    <source>
        <strain evidence="12 13">Hp12</strain>
    </source>
</reference>
<feature type="region of interest" description="Disordered" evidence="10">
    <location>
        <begin position="182"/>
        <end position="210"/>
    </location>
</feature>
<dbReference type="NCBIfam" id="TIGR01713">
    <property type="entry name" value="typeII_sec_gspC"/>
    <property type="match status" value="1"/>
</dbReference>
<proteinExistence type="inferred from homology"/>
<comment type="similarity">
    <text evidence="2">Belongs to the GSP C family.</text>
</comment>
<evidence type="ECO:0000256" key="7">
    <source>
        <dbReference type="ARBA" id="ARBA00022927"/>
    </source>
</evidence>
<keyword evidence="13" id="KW-1185">Reference proteome</keyword>
<keyword evidence="4" id="KW-1003">Cell membrane</keyword>
<comment type="caution">
    <text evidence="12">The sequence shown here is derived from an EMBL/GenBank/DDBJ whole genome shotgun (WGS) entry which is preliminary data.</text>
</comment>